<dbReference type="SUPFAM" id="SSF48452">
    <property type="entry name" value="TPR-like"/>
    <property type="match status" value="1"/>
</dbReference>
<dbReference type="GO" id="GO:0008236">
    <property type="term" value="F:serine-type peptidase activity"/>
    <property type="evidence" value="ECO:0007669"/>
    <property type="project" value="InterPro"/>
</dbReference>
<dbReference type="Proteomes" id="UP000237056">
    <property type="component" value="Unassembled WGS sequence"/>
</dbReference>
<dbReference type="Gene3D" id="1.25.40.10">
    <property type="entry name" value="Tetratricopeptide repeat domain"/>
    <property type="match status" value="1"/>
</dbReference>
<dbReference type="SMART" id="SM00028">
    <property type="entry name" value="TPR"/>
    <property type="match status" value="2"/>
</dbReference>
<dbReference type="AlphaFoldDB" id="A0A2S4N4N7"/>
<protein>
    <submittedName>
        <fullName evidence="3">Peptidase S41-like protein</fullName>
    </submittedName>
</protein>
<dbReference type="GO" id="GO:0006508">
    <property type="term" value="P:proteolysis"/>
    <property type="evidence" value="ECO:0007669"/>
    <property type="project" value="InterPro"/>
</dbReference>
<evidence type="ECO:0000313" key="4">
    <source>
        <dbReference type="Proteomes" id="UP000237056"/>
    </source>
</evidence>
<dbReference type="Gene3D" id="3.90.226.10">
    <property type="entry name" value="2-enoyl-CoA Hydratase, Chain A, domain 1"/>
    <property type="match status" value="1"/>
</dbReference>
<feature type="domain" description="Tail specific protease" evidence="2">
    <location>
        <begin position="363"/>
        <end position="537"/>
    </location>
</feature>
<keyword evidence="1" id="KW-0802">TPR repeat</keyword>
<comment type="caution">
    <text evidence="3">The sequence shown here is derived from an EMBL/GenBank/DDBJ whole genome shotgun (WGS) entry which is preliminary data.</text>
</comment>
<dbReference type="PROSITE" id="PS50005">
    <property type="entry name" value="TPR"/>
    <property type="match status" value="1"/>
</dbReference>
<dbReference type="EMBL" id="PQNY01000030">
    <property type="protein sequence ID" value="POS00694.1"/>
    <property type="molecule type" value="Genomic_DNA"/>
</dbReference>
<dbReference type="InterPro" id="IPR005151">
    <property type="entry name" value="Tail-specific_protease"/>
</dbReference>
<dbReference type="OrthoDB" id="5480566at2"/>
<keyword evidence="4" id="KW-1185">Reference proteome</keyword>
<feature type="repeat" description="TPR" evidence="1">
    <location>
        <begin position="96"/>
        <end position="129"/>
    </location>
</feature>
<proteinExistence type="predicted"/>
<dbReference type="InterPro" id="IPR029045">
    <property type="entry name" value="ClpP/crotonase-like_dom_sf"/>
</dbReference>
<dbReference type="SMART" id="SM00245">
    <property type="entry name" value="TSPc"/>
    <property type="match status" value="1"/>
</dbReference>
<accession>A0A2S4N4N7</accession>
<evidence type="ECO:0000259" key="2">
    <source>
        <dbReference type="SMART" id="SM00245"/>
    </source>
</evidence>
<organism evidence="3 4">
    <name type="scientific">Flavobacterium croceum DSM 17960</name>
    <dbReference type="NCBI Taxonomy" id="1121886"/>
    <lineage>
        <taxon>Bacteria</taxon>
        <taxon>Pseudomonadati</taxon>
        <taxon>Bacteroidota</taxon>
        <taxon>Flavobacteriia</taxon>
        <taxon>Flavobacteriales</taxon>
        <taxon>Flavobacteriaceae</taxon>
        <taxon>Flavobacterium</taxon>
    </lineage>
</organism>
<dbReference type="InterPro" id="IPR011990">
    <property type="entry name" value="TPR-like_helical_dom_sf"/>
</dbReference>
<evidence type="ECO:0000313" key="3">
    <source>
        <dbReference type="EMBL" id="POS00694.1"/>
    </source>
</evidence>
<evidence type="ECO:0000256" key="1">
    <source>
        <dbReference type="PROSITE-ProRule" id="PRU00339"/>
    </source>
</evidence>
<dbReference type="Pfam" id="PF03572">
    <property type="entry name" value="Peptidase_S41"/>
    <property type="match status" value="1"/>
</dbReference>
<reference evidence="3 4" key="1">
    <citation type="submission" date="2018-01" db="EMBL/GenBank/DDBJ databases">
        <title>Genomic Encyclopedia of Type Strains, Phase I: the one thousand microbial genomes (KMG-I) project.</title>
        <authorList>
            <person name="Goeker M."/>
        </authorList>
    </citation>
    <scope>NUCLEOTIDE SEQUENCE [LARGE SCALE GENOMIC DNA]</scope>
    <source>
        <strain evidence="3 4">DSM 17960</strain>
    </source>
</reference>
<dbReference type="InterPro" id="IPR019734">
    <property type="entry name" value="TPR_rpt"/>
</dbReference>
<name>A0A2S4N4N7_9FLAO</name>
<gene>
    <name evidence="3" type="ORF">Q361_1307</name>
</gene>
<sequence length="561" mass="64688">MNMNRFILLLLIFFTTSICYSQEKKSIKETIIKTYYNDINSAINHYKKLKKETSNEYNFEDENELNNLGYQLLKDNRKEDALKIFELLVSEFPNSFNAYDSFAEAYFLNGNKELAIKNYIKSLELNPKNENAERFIVNVNYESRDKNKFKIGYTKQQYLEDLDELANTLTTVNPHPYKFMPKEDFWRVVEEKKKLITVTTTYSEFIWHCSELVANINCGHSSIPMYFIQESEMLPANLRFPIELYNINGKLYVVDALINKKMVKSGTEIRLINGKSSTEIIKDINKHISSQGNVGNAVKRHLFNGQSTAMIPYSFGFPKRYEIVIKGKKKPFVLNMLETYQFQLKNLNSCKETLCLDFIGEQKNTALFTIKHWDFYGNRFSIIKKFIDDSFTEINNKNIKSLIIDVRGNGGGNSWGASYLLQYLAEKPFTYYKVAPPNDAKLKPFTPFDNRYKGAVYFLTDGRASSTTGQLLALAKHLNIGTIIGEESNGAVFYTAGQKMLSLKNTGVFYSIGRYTHITNVDSISENGGVLPHYYSVQTIEDYLLDVDTPLEYTMKLIQNK</sequence>
<dbReference type="SUPFAM" id="SSF52096">
    <property type="entry name" value="ClpP/crotonase"/>
    <property type="match status" value="1"/>
</dbReference>